<name>A0ABN8Y971_RANTA</name>
<protein>
    <submittedName>
        <fullName evidence="2">Uncharacterized protein</fullName>
    </submittedName>
</protein>
<reference evidence="2" key="1">
    <citation type="submission" date="2023-04" db="EMBL/GenBank/DDBJ databases">
        <authorList>
            <consortium name="ELIXIR-Norway"/>
        </authorList>
    </citation>
    <scope>NUCLEOTIDE SEQUENCE [LARGE SCALE GENOMIC DNA]</scope>
</reference>
<organism evidence="2 3">
    <name type="scientific">Rangifer tarandus platyrhynchus</name>
    <name type="common">Svalbard reindeer</name>
    <dbReference type="NCBI Taxonomy" id="3082113"/>
    <lineage>
        <taxon>Eukaryota</taxon>
        <taxon>Metazoa</taxon>
        <taxon>Chordata</taxon>
        <taxon>Craniata</taxon>
        <taxon>Vertebrata</taxon>
        <taxon>Euteleostomi</taxon>
        <taxon>Mammalia</taxon>
        <taxon>Eutheria</taxon>
        <taxon>Laurasiatheria</taxon>
        <taxon>Artiodactyla</taxon>
        <taxon>Ruminantia</taxon>
        <taxon>Pecora</taxon>
        <taxon>Cervidae</taxon>
        <taxon>Odocoileinae</taxon>
        <taxon>Rangifer</taxon>
    </lineage>
</organism>
<dbReference type="EMBL" id="OX459952">
    <property type="protein sequence ID" value="CAI9158108.1"/>
    <property type="molecule type" value="Genomic_DNA"/>
</dbReference>
<evidence type="ECO:0000313" key="3">
    <source>
        <dbReference type="Proteomes" id="UP001176941"/>
    </source>
</evidence>
<keyword evidence="3" id="KW-1185">Reference proteome</keyword>
<sequence length="153" mass="16898">MPWFRAGRPLGRKRVGHEKLSDLTKTNGYEDLKPMLPLNPQANDAPLSVDARGVPVMRPKILRFLPLLQAPRLSFTGGDPLHISAERSINPPPRTNAFCSTPTRKRGARPFPTFSPTQEPKADIRSPADLPDPPLSPATHTPALQQVLQTFIL</sequence>
<evidence type="ECO:0000313" key="2">
    <source>
        <dbReference type="EMBL" id="CAI9158108.1"/>
    </source>
</evidence>
<feature type="region of interest" description="Disordered" evidence="1">
    <location>
        <begin position="84"/>
        <end position="141"/>
    </location>
</feature>
<accession>A0ABN8Y971</accession>
<gene>
    <name evidence="2" type="ORF">MRATA1EN1_LOCUS7070</name>
</gene>
<dbReference type="Proteomes" id="UP001176941">
    <property type="component" value="Chromosome 16"/>
</dbReference>
<proteinExistence type="predicted"/>
<evidence type="ECO:0000256" key="1">
    <source>
        <dbReference type="SAM" id="MobiDB-lite"/>
    </source>
</evidence>